<dbReference type="KEGG" id="rga:RGR602_CH01035"/>
<dbReference type="AlphaFoldDB" id="A0A0B4X0W9"/>
<reference evidence="1 2" key="1">
    <citation type="submission" date="2013-11" db="EMBL/GenBank/DDBJ databases">
        <title>Complete genome sequence of Rhizobium gallicum bv. gallicum R602.</title>
        <authorList>
            <person name="Bustos P."/>
            <person name="Santamaria R.I."/>
            <person name="Lozano L."/>
            <person name="Acosta J.L."/>
            <person name="Ormeno-Orrillo E."/>
            <person name="Rogel M.A."/>
            <person name="Romero D."/>
            <person name="Cevallos M.A."/>
            <person name="Martinez-Romero E."/>
            <person name="Gonzalez V."/>
        </authorList>
    </citation>
    <scope>NUCLEOTIDE SEQUENCE [LARGE SCALE GENOMIC DNA]</scope>
    <source>
        <strain evidence="1 2">R602</strain>
    </source>
</reference>
<evidence type="ECO:0000313" key="2">
    <source>
        <dbReference type="Proteomes" id="UP000031368"/>
    </source>
</evidence>
<name>A0A0B4X0W9_9HYPH</name>
<accession>A0A0B4X0W9</accession>
<dbReference type="Proteomes" id="UP000031368">
    <property type="component" value="Chromosome"/>
</dbReference>
<gene>
    <name evidence="1" type="ORF">RGR602_CH01035</name>
</gene>
<sequence length="67" mass="7469">MFPIDLALGLGNFRPRVLEIIRMPRLAFEMISMARARARGRIVVPAVGERLAGDCRLDDGDCPKNVM</sequence>
<keyword evidence="2" id="KW-1185">Reference proteome</keyword>
<evidence type="ECO:0000313" key="1">
    <source>
        <dbReference type="EMBL" id="AJD40395.1"/>
    </source>
</evidence>
<protein>
    <submittedName>
        <fullName evidence="1">Uncharacterized protein</fullName>
    </submittedName>
</protein>
<dbReference type="RefSeq" id="WP_039844217.1">
    <property type="nucleotide sequence ID" value="NZ_CP006877.1"/>
</dbReference>
<organism evidence="1 2">
    <name type="scientific">Rhizobium gallicum bv. gallicum R602sp</name>
    <dbReference type="NCBI Taxonomy" id="1041138"/>
    <lineage>
        <taxon>Bacteria</taxon>
        <taxon>Pseudomonadati</taxon>
        <taxon>Pseudomonadota</taxon>
        <taxon>Alphaproteobacteria</taxon>
        <taxon>Hyphomicrobiales</taxon>
        <taxon>Rhizobiaceae</taxon>
        <taxon>Rhizobium/Agrobacterium group</taxon>
        <taxon>Rhizobium</taxon>
    </lineage>
</organism>
<dbReference type="HOGENOM" id="CLU_2809451_0_0_5"/>
<dbReference type="EMBL" id="CP006877">
    <property type="protein sequence ID" value="AJD40395.1"/>
    <property type="molecule type" value="Genomic_DNA"/>
</dbReference>
<proteinExistence type="predicted"/>